<comment type="cofactor">
    <cofactor evidence="1">
        <name>Mg(2+)</name>
        <dbReference type="ChEBI" id="CHEBI:18420"/>
    </cofactor>
</comment>
<dbReference type="EMBL" id="UXAW01000048">
    <property type="protein sequence ID" value="VDC23562.1"/>
    <property type="molecule type" value="Genomic_DNA"/>
</dbReference>
<proteinExistence type="inferred from homology"/>
<dbReference type="GO" id="GO:0046872">
    <property type="term" value="F:metal ion binding"/>
    <property type="evidence" value="ECO:0007669"/>
    <property type="project" value="UniProtKB-KW"/>
</dbReference>
<dbReference type="OrthoDB" id="9805698at2"/>
<organism evidence="11 12">
    <name type="scientific">Pseudogemmobacter humi</name>
    <dbReference type="NCBI Taxonomy" id="2483812"/>
    <lineage>
        <taxon>Bacteria</taxon>
        <taxon>Pseudomonadati</taxon>
        <taxon>Pseudomonadota</taxon>
        <taxon>Alphaproteobacteria</taxon>
        <taxon>Rhodobacterales</taxon>
        <taxon>Paracoccaceae</taxon>
        <taxon>Pseudogemmobacter</taxon>
    </lineage>
</organism>
<dbReference type="PANTHER" id="PTHR46173:SF1">
    <property type="entry name" value="CCA TRNA NUCLEOTIDYLTRANSFERASE 1, MITOCHONDRIAL"/>
    <property type="match status" value="1"/>
</dbReference>
<accession>A0A3P5WR19</accession>
<evidence type="ECO:0000256" key="6">
    <source>
        <dbReference type="ARBA" id="ARBA00022741"/>
    </source>
</evidence>
<evidence type="ECO:0000256" key="1">
    <source>
        <dbReference type="ARBA" id="ARBA00001946"/>
    </source>
</evidence>
<evidence type="ECO:0000313" key="11">
    <source>
        <dbReference type="EMBL" id="VDC23562.1"/>
    </source>
</evidence>
<dbReference type="SUPFAM" id="SSF81301">
    <property type="entry name" value="Nucleotidyltransferase"/>
    <property type="match status" value="1"/>
</dbReference>
<sequence length="384" mass="40755">MRITGDWLTRAGTQEVLAMLEAAGHRAWAVGGCVRNAILGEPVADVDISTDARPERVAALAAAAGLKCVPTGIGHGTVTVIAGHEPYEITTFRRDVETDGRRAVVAFADRIEDDAMRRDFTMNALYARRDGEVSDPLGSGIADALARRIRFVGEPGARIREDYLRILRFFRFLAWYGDPAEGPDPEGLAACAELADGIGTLSRERIGAEMKKLLSAPDPAPAVAAMAASGVLTRILPGADPRALPVLVHLENGEPPRWTRRLACLGGEGWRDLRLSSAETRSMESLSEATREGGLPAALGHMFGAEIATDAILARAALTGNPPPRGWRENIARGAAGTFPVTAADLMPGLSGPALGARLRALKQAWLASDLRLSRAALLALPEA</sequence>
<evidence type="ECO:0000256" key="7">
    <source>
        <dbReference type="ARBA" id="ARBA00022842"/>
    </source>
</evidence>
<evidence type="ECO:0000256" key="4">
    <source>
        <dbReference type="ARBA" id="ARBA00022695"/>
    </source>
</evidence>
<dbReference type="Gene3D" id="1.10.3090.10">
    <property type="entry name" value="cca-adding enzyme, domain 2"/>
    <property type="match status" value="1"/>
</dbReference>
<name>A0A3P5WR19_9RHOB</name>
<dbReference type="InterPro" id="IPR050264">
    <property type="entry name" value="Bact_CCA-adding_enz_type3_sf"/>
</dbReference>
<dbReference type="Pfam" id="PF12627">
    <property type="entry name" value="PolyA_pol_RNAbd"/>
    <property type="match status" value="1"/>
</dbReference>
<feature type="domain" description="tRNA nucleotidyltransferase/poly(A) polymerase RNA and SrmB- binding" evidence="10">
    <location>
        <begin position="184"/>
        <end position="240"/>
    </location>
</feature>
<dbReference type="GO" id="GO:0008033">
    <property type="term" value="P:tRNA processing"/>
    <property type="evidence" value="ECO:0007669"/>
    <property type="project" value="UniProtKB-KW"/>
</dbReference>
<evidence type="ECO:0000256" key="3">
    <source>
        <dbReference type="ARBA" id="ARBA00022694"/>
    </source>
</evidence>
<dbReference type="GO" id="GO:0000049">
    <property type="term" value="F:tRNA binding"/>
    <property type="evidence" value="ECO:0007669"/>
    <property type="project" value="TreeGrafter"/>
</dbReference>
<evidence type="ECO:0000256" key="8">
    <source>
        <dbReference type="RuleBase" id="RU003953"/>
    </source>
</evidence>
<dbReference type="SUPFAM" id="SSF81891">
    <property type="entry name" value="Poly A polymerase C-terminal region-like"/>
    <property type="match status" value="1"/>
</dbReference>
<dbReference type="InterPro" id="IPR032828">
    <property type="entry name" value="PolyA_RNA-bd"/>
</dbReference>
<dbReference type="Proteomes" id="UP000277498">
    <property type="component" value="Unassembled WGS sequence"/>
</dbReference>
<dbReference type="InterPro" id="IPR043519">
    <property type="entry name" value="NT_sf"/>
</dbReference>
<evidence type="ECO:0000313" key="12">
    <source>
        <dbReference type="Proteomes" id="UP000277498"/>
    </source>
</evidence>
<dbReference type="GO" id="GO:0000166">
    <property type="term" value="F:nucleotide binding"/>
    <property type="evidence" value="ECO:0007669"/>
    <property type="project" value="UniProtKB-KW"/>
</dbReference>
<keyword evidence="2 8" id="KW-0808">Transferase</keyword>
<gene>
    <name evidence="11" type="primary">cca</name>
    <name evidence="11" type="ORF">XINFAN_01106</name>
</gene>
<dbReference type="EC" id="2.7.7.72" evidence="11"/>
<dbReference type="AlphaFoldDB" id="A0A3P5WR19"/>
<feature type="domain" description="Poly A polymerase head" evidence="9">
    <location>
        <begin position="28"/>
        <end position="150"/>
    </location>
</feature>
<dbReference type="Pfam" id="PF01743">
    <property type="entry name" value="PolyA_pol"/>
    <property type="match status" value="1"/>
</dbReference>
<dbReference type="CDD" id="cd05398">
    <property type="entry name" value="NT_ClassII-CCAase"/>
    <property type="match status" value="1"/>
</dbReference>
<dbReference type="GO" id="GO:0004810">
    <property type="term" value="F:CCA tRNA nucleotidyltransferase activity"/>
    <property type="evidence" value="ECO:0007669"/>
    <property type="project" value="UniProtKB-EC"/>
</dbReference>
<evidence type="ECO:0000256" key="5">
    <source>
        <dbReference type="ARBA" id="ARBA00022723"/>
    </source>
</evidence>
<protein>
    <submittedName>
        <fullName evidence="11">CCA-adding enzyme</fullName>
        <ecNumber evidence="11">2.7.7.72</ecNumber>
    </submittedName>
</protein>
<keyword evidence="6" id="KW-0547">Nucleotide-binding</keyword>
<keyword evidence="3" id="KW-0819">tRNA processing</keyword>
<evidence type="ECO:0000259" key="10">
    <source>
        <dbReference type="Pfam" id="PF12627"/>
    </source>
</evidence>
<reference evidence="11 12" key="1">
    <citation type="submission" date="2018-11" db="EMBL/GenBank/DDBJ databases">
        <authorList>
            <person name="Criscuolo A."/>
        </authorList>
    </citation>
    <scope>NUCLEOTIDE SEQUENCE [LARGE SCALE GENOMIC DNA]</scope>
    <source>
        <strain evidence="11">ACIP111625</strain>
    </source>
</reference>
<keyword evidence="7" id="KW-0460">Magnesium</keyword>
<evidence type="ECO:0000256" key="2">
    <source>
        <dbReference type="ARBA" id="ARBA00022679"/>
    </source>
</evidence>
<comment type="similarity">
    <text evidence="8">Belongs to the tRNA nucleotidyltransferase/poly(A) polymerase family.</text>
</comment>
<dbReference type="InterPro" id="IPR002646">
    <property type="entry name" value="PolA_pol_head_dom"/>
</dbReference>
<evidence type="ECO:0000259" key="9">
    <source>
        <dbReference type="Pfam" id="PF01743"/>
    </source>
</evidence>
<keyword evidence="8" id="KW-0694">RNA-binding</keyword>
<keyword evidence="4 11" id="KW-0548">Nucleotidyltransferase</keyword>
<keyword evidence="5" id="KW-0479">Metal-binding</keyword>
<dbReference type="PANTHER" id="PTHR46173">
    <property type="entry name" value="CCA TRNA NUCLEOTIDYLTRANSFERASE 1, MITOCHONDRIAL"/>
    <property type="match status" value="1"/>
</dbReference>
<keyword evidence="12" id="KW-1185">Reference proteome</keyword>
<dbReference type="RefSeq" id="WP_124085517.1">
    <property type="nucleotide sequence ID" value="NZ_UXAW01000048.1"/>
</dbReference>
<dbReference type="Gene3D" id="3.30.460.10">
    <property type="entry name" value="Beta Polymerase, domain 2"/>
    <property type="match status" value="1"/>
</dbReference>